<keyword evidence="1" id="KW-0863">Zinc-finger</keyword>
<dbReference type="InterPro" id="IPR025558">
    <property type="entry name" value="DUF4283"/>
</dbReference>
<dbReference type="SUPFAM" id="SSF57756">
    <property type="entry name" value="Retrovirus zinc finger-like domains"/>
    <property type="match status" value="1"/>
</dbReference>
<dbReference type="Pfam" id="PF14111">
    <property type="entry name" value="DUF4283"/>
    <property type="match status" value="1"/>
</dbReference>
<feature type="domain" description="CCHC-type" evidence="3">
    <location>
        <begin position="153"/>
        <end position="166"/>
    </location>
</feature>
<name>A0A9N7REK5_STRHE</name>
<dbReference type="GO" id="GO:0008270">
    <property type="term" value="F:zinc ion binding"/>
    <property type="evidence" value="ECO:0007669"/>
    <property type="project" value="UniProtKB-KW"/>
</dbReference>
<evidence type="ECO:0000313" key="4">
    <source>
        <dbReference type="EMBL" id="CAA0827193.1"/>
    </source>
</evidence>
<keyword evidence="1" id="KW-0862">Zinc</keyword>
<feature type="compositionally biased region" description="Basic and acidic residues" evidence="2">
    <location>
        <begin position="226"/>
        <end position="264"/>
    </location>
</feature>
<dbReference type="PANTHER" id="PTHR31286:SF178">
    <property type="entry name" value="DUF4283 DOMAIN-CONTAINING PROTEIN"/>
    <property type="match status" value="1"/>
</dbReference>
<dbReference type="PROSITE" id="PS50158">
    <property type="entry name" value="ZF_CCHC"/>
    <property type="match status" value="1"/>
</dbReference>
<protein>
    <recommendedName>
        <fullName evidence="3">CCHC-type domain-containing protein</fullName>
    </recommendedName>
</protein>
<dbReference type="AlphaFoldDB" id="A0A9N7REK5"/>
<dbReference type="InterPro" id="IPR040256">
    <property type="entry name" value="At4g02000-like"/>
</dbReference>
<keyword evidence="1" id="KW-0479">Metal-binding</keyword>
<comment type="caution">
    <text evidence="4">The sequence shown here is derived from an EMBL/GenBank/DDBJ whole genome shotgun (WGS) entry which is preliminary data.</text>
</comment>
<evidence type="ECO:0000259" key="3">
    <source>
        <dbReference type="PROSITE" id="PS50158"/>
    </source>
</evidence>
<evidence type="ECO:0000313" key="5">
    <source>
        <dbReference type="Proteomes" id="UP001153555"/>
    </source>
</evidence>
<dbReference type="Pfam" id="PF14392">
    <property type="entry name" value="zf-CCHC_4"/>
    <property type="match status" value="1"/>
</dbReference>
<feature type="region of interest" description="Disordered" evidence="2">
    <location>
        <begin position="198"/>
        <end position="290"/>
    </location>
</feature>
<dbReference type="InterPro" id="IPR001878">
    <property type="entry name" value="Znf_CCHC"/>
</dbReference>
<reference evidence="4" key="1">
    <citation type="submission" date="2019-12" db="EMBL/GenBank/DDBJ databases">
        <authorList>
            <person name="Scholes J."/>
        </authorList>
    </citation>
    <scope>NUCLEOTIDE SEQUENCE</scope>
</reference>
<dbReference type="EMBL" id="CACSLK010027751">
    <property type="protein sequence ID" value="CAA0827193.1"/>
    <property type="molecule type" value="Genomic_DNA"/>
</dbReference>
<dbReference type="Proteomes" id="UP001153555">
    <property type="component" value="Unassembled WGS sequence"/>
</dbReference>
<feature type="compositionally biased region" description="Polar residues" evidence="2">
    <location>
        <begin position="209"/>
        <end position="218"/>
    </location>
</feature>
<dbReference type="OrthoDB" id="1297835at2759"/>
<gene>
    <name evidence="4" type="ORF">SHERM_22888</name>
</gene>
<evidence type="ECO:0000256" key="1">
    <source>
        <dbReference type="PROSITE-ProRule" id="PRU00047"/>
    </source>
</evidence>
<sequence length="315" mass="35542">MRNTLQSVWQTQKPFNIRSLGHNKFQFIFNSEGDKQRVFTGKTWSFDGQYLLLREWSPTCEEHKEEDDIIQLWVQIWDLPIHWVSAEIGLKVGKLFHNVIDVVVPDMGVYGGRLIKILVELNLKDPILRGTHIRLGGEARWVHFKYENLLNFCYYCGRIGHADRNCALKKEDVKKNSLNTGQFGEWLRASVFGYMGGRSPNKSGKNEWENSTEGQMRLSSRPAPSTEDREHTPDHSKRVGMESSESDVRSRSLENVDKFVEHQKNGSPGSEDGSVGVSPHKMGSSSGMGNENMVSGVMDCRVAISAISAISIAPT</sequence>
<evidence type="ECO:0000256" key="2">
    <source>
        <dbReference type="SAM" id="MobiDB-lite"/>
    </source>
</evidence>
<proteinExistence type="predicted"/>
<keyword evidence="5" id="KW-1185">Reference proteome</keyword>
<dbReference type="GO" id="GO:0003676">
    <property type="term" value="F:nucleic acid binding"/>
    <property type="evidence" value="ECO:0007669"/>
    <property type="project" value="InterPro"/>
</dbReference>
<dbReference type="PANTHER" id="PTHR31286">
    <property type="entry name" value="GLYCINE-RICH CELL WALL STRUCTURAL PROTEIN 1.8-LIKE"/>
    <property type="match status" value="1"/>
</dbReference>
<organism evidence="4 5">
    <name type="scientific">Striga hermonthica</name>
    <name type="common">Purple witchweed</name>
    <name type="synonym">Buchnera hermonthica</name>
    <dbReference type="NCBI Taxonomy" id="68872"/>
    <lineage>
        <taxon>Eukaryota</taxon>
        <taxon>Viridiplantae</taxon>
        <taxon>Streptophyta</taxon>
        <taxon>Embryophyta</taxon>
        <taxon>Tracheophyta</taxon>
        <taxon>Spermatophyta</taxon>
        <taxon>Magnoliopsida</taxon>
        <taxon>eudicotyledons</taxon>
        <taxon>Gunneridae</taxon>
        <taxon>Pentapetalae</taxon>
        <taxon>asterids</taxon>
        <taxon>lamiids</taxon>
        <taxon>Lamiales</taxon>
        <taxon>Orobanchaceae</taxon>
        <taxon>Buchnereae</taxon>
        <taxon>Striga</taxon>
    </lineage>
</organism>
<dbReference type="InterPro" id="IPR036875">
    <property type="entry name" value="Znf_CCHC_sf"/>
</dbReference>
<accession>A0A9N7REK5</accession>
<dbReference type="InterPro" id="IPR025836">
    <property type="entry name" value="Zn_knuckle_CX2CX4HX4C"/>
</dbReference>